<evidence type="ECO:0000256" key="11">
    <source>
        <dbReference type="ARBA" id="ARBA00023049"/>
    </source>
</evidence>
<dbReference type="GO" id="GO:0006508">
    <property type="term" value="P:proteolysis"/>
    <property type="evidence" value="ECO:0007669"/>
    <property type="project" value="UniProtKB-KW"/>
</dbReference>
<gene>
    <name evidence="15" type="ORF">R50_1190</name>
</gene>
<name>A0A6F8ZGD1_9FIRM</name>
<comment type="cofactor">
    <cofactor evidence="1">
        <name>Zn(2+)</name>
        <dbReference type="ChEBI" id="CHEBI:29105"/>
    </cofactor>
</comment>
<evidence type="ECO:0000256" key="13">
    <source>
        <dbReference type="SAM" id="Phobius"/>
    </source>
</evidence>
<dbReference type="AlphaFoldDB" id="A0A6F8ZGD1"/>
<comment type="similarity">
    <text evidence="3">Belongs to the peptidase M50B family.</text>
</comment>
<evidence type="ECO:0000256" key="3">
    <source>
        <dbReference type="ARBA" id="ARBA00007931"/>
    </source>
</evidence>
<keyword evidence="4" id="KW-1003">Cell membrane</keyword>
<accession>A0A6F8ZGD1</accession>
<evidence type="ECO:0000256" key="10">
    <source>
        <dbReference type="ARBA" id="ARBA00022989"/>
    </source>
</evidence>
<keyword evidence="16" id="KW-1185">Reference proteome</keyword>
<keyword evidence="7" id="KW-0479">Metal-binding</keyword>
<evidence type="ECO:0000259" key="14">
    <source>
        <dbReference type="Pfam" id="PF02163"/>
    </source>
</evidence>
<dbReference type="GO" id="GO:0046872">
    <property type="term" value="F:metal ion binding"/>
    <property type="evidence" value="ECO:0007669"/>
    <property type="project" value="UniProtKB-KW"/>
</dbReference>
<dbReference type="Pfam" id="PF02163">
    <property type="entry name" value="Peptidase_M50"/>
    <property type="match status" value="1"/>
</dbReference>
<evidence type="ECO:0000256" key="12">
    <source>
        <dbReference type="ARBA" id="ARBA00023136"/>
    </source>
</evidence>
<dbReference type="PANTHER" id="PTHR35864">
    <property type="entry name" value="ZINC METALLOPROTEASE MJ0611-RELATED"/>
    <property type="match status" value="1"/>
</dbReference>
<dbReference type="InterPro" id="IPR052348">
    <property type="entry name" value="Metallopeptidase_M50B"/>
</dbReference>
<evidence type="ECO:0000313" key="15">
    <source>
        <dbReference type="EMBL" id="CAB1128696.1"/>
    </source>
</evidence>
<comment type="subcellular location">
    <subcellularLocation>
        <location evidence="2">Cell membrane</location>
        <topology evidence="2">Multi-pass membrane protein</topology>
    </subcellularLocation>
</comment>
<organism evidence="15 16">
    <name type="scientific">Candidatus Hydrogenisulfobacillus filiaventi</name>
    <dbReference type="NCBI Taxonomy" id="2707344"/>
    <lineage>
        <taxon>Bacteria</taxon>
        <taxon>Bacillati</taxon>
        <taxon>Bacillota</taxon>
        <taxon>Clostridia</taxon>
        <taxon>Eubacteriales</taxon>
        <taxon>Clostridiales Family XVII. Incertae Sedis</taxon>
        <taxon>Candidatus Hydrogenisulfobacillus</taxon>
    </lineage>
</organism>
<sequence length="217" mass="23092">MLLFGTGVKTVLLLIPGVILAMSLHEYAHGLVATWLGDPSARRAGRLSVDPWAHIDWMGLLALLLFGFGWAKPMPVDPRYFRRPRQGMALTALAGPGMNFLLAFLSDLGLAVWSRAGGLPGAGIAGNLARMLEYCAELNVAFGLFNLLPVPPLDGSRVLAGLLPEAGARIVDRLERYGFVLVLLLFVAVVGSGSAYAVLEAVAGAIQALARFLTAWV</sequence>
<keyword evidence="9" id="KW-0862">Zinc</keyword>
<dbReference type="KEGG" id="hfv:R50_1190"/>
<evidence type="ECO:0000256" key="1">
    <source>
        <dbReference type="ARBA" id="ARBA00001947"/>
    </source>
</evidence>
<dbReference type="GO" id="GO:0005886">
    <property type="term" value="C:plasma membrane"/>
    <property type="evidence" value="ECO:0007669"/>
    <property type="project" value="UniProtKB-SubCell"/>
</dbReference>
<evidence type="ECO:0000256" key="9">
    <source>
        <dbReference type="ARBA" id="ARBA00022833"/>
    </source>
</evidence>
<dbReference type="InterPro" id="IPR008915">
    <property type="entry name" value="Peptidase_M50"/>
</dbReference>
<protein>
    <submittedName>
        <fullName evidence="15">Peptidase_M50 domain-containing protein</fullName>
    </submittedName>
</protein>
<dbReference type="CDD" id="cd06158">
    <property type="entry name" value="S2P-M50_like_1"/>
    <property type="match status" value="1"/>
</dbReference>
<evidence type="ECO:0000256" key="7">
    <source>
        <dbReference type="ARBA" id="ARBA00022723"/>
    </source>
</evidence>
<keyword evidence="11" id="KW-0482">Metalloprotease</keyword>
<evidence type="ECO:0000256" key="6">
    <source>
        <dbReference type="ARBA" id="ARBA00022692"/>
    </source>
</evidence>
<keyword evidence="10 13" id="KW-1133">Transmembrane helix</keyword>
<evidence type="ECO:0000256" key="4">
    <source>
        <dbReference type="ARBA" id="ARBA00022475"/>
    </source>
</evidence>
<evidence type="ECO:0000256" key="8">
    <source>
        <dbReference type="ARBA" id="ARBA00022801"/>
    </source>
</evidence>
<feature type="domain" description="Peptidase M50" evidence="14">
    <location>
        <begin position="127"/>
        <end position="184"/>
    </location>
</feature>
<reference evidence="15 16" key="1">
    <citation type="submission" date="2020-02" db="EMBL/GenBank/DDBJ databases">
        <authorList>
            <person name="Hogendoorn C."/>
        </authorList>
    </citation>
    <scope>NUCLEOTIDE SEQUENCE [LARGE SCALE GENOMIC DNA]</scope>
    <source>
        <strain evidence="15">R501</strain>
    </source>
</reference>
<feature type="transmembrane region" description="Helical" evidence="13">
    <location>
        <begin position="177"/>
        <end position="199"/>
    </location>
</feature>
<evidence type="ECO:0000313" key="16">
    <source>
        <dbReference type="Proteomes" id="UP000503399"/>
    </source>
</evidence>
<keyword evidence="5" id="KW-0645">Protease</keyword>
<evidence type="ECO:0000256" key="5">
    <source>
        <dbReference type="ARBA" id="ARBA00022670"/>
    </source>
</evidence>
<keyword evidence="6 13" id="KW-0812">Transmembrane</keyword>
<dbReference type="Proteomes" id="UP000503399">
    <property type="component" value="Chromosome"/>
</dbReference>
<dbReference type="InterPro" id="IPR044537">
    <property type="entry name" value="Rip2-like"/>
</dbReference>
<keyword evidence="12 13" id="KW-0472">Membrane</keyword>
<dbReference type="EMBL" id="LR778114">
    <property type="protein sequence ID" value="CAB1128696.1"/>
    <property type="molecule type" value="Genomic_DNA"/>
</dbReference>
<evidence type="ECO:0000256" key="2">
    <source>
        <dbReference type="ARBA" id="ARBA00004651"/>
    </source>
</evidence>
<dbReference type="PANTHER" id="PTHR35864:SF1">
    <property type="entry name" value="ZINC METALLOPROTEASE YWHC-RELATED"/>
    <property type="match status" value="1"/>
</dbReference>
<keyword evidence="8" id="KW-0378">Hydrolase</keyword>
<feature type="transmembrane region" description="Helical" evidence="13">
    <location>
        <begin position="54"/>
        <end position="71"/>
    </location>
</feature>
<dbReference type="GO" id="GO:0008237">
    <property type="term" value="F:metallopeptidase activity"/>
    <property type="evidence" value="ECO:0007669"/>
    <property type="project" value="UniProtKB-KW"/>
</dbReference>
<feature type="transmembrane region" description="Helical" evidence="13">
    <location>
        <begin position="92"/>
        <end position="113"/>
    </location>
</feature>
<proteinExistence type="inferred from homology"/>